<dbReference type="STRING" id="5786.F0ZL83"/>
<dbReference type="GeneID" id="10501598"/>
<dbReference type="KEGG" id="dpp:DICPUDRAFT_97940"/>
<feature type="compositionally biased region" description="Low complexity" evidence="3">
    <location>
        <begin position="208"/>
        <end position="269"/>
    </location>
</feature>
<feature type="compositionally biased region" description="Low complexity" evidence="3">
    <location>
        <begin position="744"/>
        <end position="754"/>
    </location>
</feature>
<feature type="compositionally biased region" description="Low complexity" evidence="3">
    <location>
        <begin position="126"/>
        <end position="144"/>
    </location>
</feature>
<dbReference type="GO" id="GO:0030674">
    <property type="term" value="F:protein-macromolecule adaptor activity"/>
    <property type="evidence" value="ECO:0000318"/>
    <property type="project" value="GO_Central"/>
</dbReference>
<dbReference type="GO" id="GO:0000045">
    <property type="term" value="P:autophagosome assembly"/>
    <property type="evidence" value="ECO:0000318"/>
    <property type="project" value="GO_Central"/>
</dbReference>
<feature type="coiled-coil region" evidence="2">
    <location>
        <begin position="461"/>
        <end position="519"/>
    </location>
</feature>
<dbReference type="GO" id="GO:0006995">
    <property type="term" value="P:cellular response to nitrogen starvation"/>
    <property type="evidence" value="ECO:0000318"/>
    <property type="project" value="GO_Central"/>
</dbReference>
<feature type="compositionally biased region" description="Low complexity" evidence="3">
    <location>
        <begin position="324"/>
        <end position="334"/>
    </location>
</feature>
<dbReference type="InterPro" id="IPR038274">
    <property type="entry name" value="Atg6/Beclin_C_sf"/>
</dbReference>
<feature type="region of interest" description="Disordered" evidence="3">
    <location>
        <begin position="744"/>
        <end position="770"/>
    </location>
</feature>
<dbReference type="GO" id="GO:0034272">
    <property type="term" value="C:phosphatidylinositol 3-kinase complex, class III, type II"/>
    <property type="evidence" value="ECO:0000318"/>
    <property type="project" value="GO_Central"/>
</dbReference>
<feature type="domain" description="Atg6 BARA" evidence="4">
    <location>
        <begin position="555"/>
        <end position="730"/>
    </location>
</feature>
<organism evidence="6 7">
    <name type="scientific">Dictyostelium purpureum</name>
    <name type="common">Slime mold</name>
    <dbReference type="NCBI Taxonomy" id="5786"/>
    <lineage>
        <taxon>Eukaryota</taxon>
        <taxon>Amoebozoa</taxon>
        <taxon>Evosea</taxon>
        <taxon>Eumycetozoa</taxon>
        <taxon>Dictyostelia</taxon>
        <taxon>Dictyosteliales</taxon>
        <taxon>Dictyosteliaceae</taxon>
        <taxon>Dictyostelium</taxon>
    </lineage>
</organism>
<dbReference type="GO" id="GO:0000407">
    <property type="term" value="C:phagophore assembly site"/>
    <property type="evidence" value="ECO:0000318"/>
    <property type="project" value="GO_Central"/>
</dbReference>
<dbReference type="Proteomes" id="UP000001064">
    <property type="component" value="Unassembled WGS sequence"/>
</dbReference>
<evidence type="ECO:0000313" key="7">
    <source>
        <dbReference type="Proteomes" id="UP000001064"/>
    </source>
</evidence>
<keyword evidence="2" id="KW-0175">Coiled coil</keyword>
<proteinExistence type="inferred from homology"/>
<feature type="region of interest" description="Disordered" evidence="3">
    <location>
        <begin position="126"/>
        <end position="361"/>
    </location>
</feature>
<feature type="compositionally biased region" description="Polar residues" evidence="3">
    <location>
        <begin position="194"/>
        <end position="207"/>
    </location>
</feature>
<feature type="compositionally biased region" description="Low complexity" evidence="3">
    <location>
        <begin position="164"/>
        <end position="187"/>
    </location>
</feature>
<dbReference type="InterPro" id="IPR041691">
    <property type="entry name" value="Atg6/beclin_CC"/>
</dbReference>
<name>F0ZL83_DICPU</name>
<dbReference type="EMBL" id="GL871064">
    <property type="protein sequence ID" value="EGC35303.1"/>
    <property type="molecule type" value="Genomic_DNA"/>
</dbReference>
<feature type="compositionally biased region" description="Polar residues" evidence="3">
    <location>
        <begin position="335"/>
        <end position="358"/>
    </location>
</feature>
<feature type="compositionally biased region" description="Low complexity" evidence="3">
    <location>
        <begin position="303"/>
        <end position="315"/>
    </location>
</feature>
<protein>
    <recommendedName>
        <fullName evidence="8">Atg6 BARA domain-containing protein</fullName>
    </recommendedName>
</protein>
<evidence type="ECO:0000259" key="5">
    <source>
        <dbReference type="Pfam" id="PF17675"/>
    </source>
</evidence>
<evidence type="ECO:0000313" key="6">
    <source>
        <dbReference type="EMBL" id="EGC35303.1"/>
    </source>
</evidence>
<evidence type="ECO:0000256" key="1">
    <source>
        <dbReference type="ARBA" id="ARBA00005965"/>
    </source>
</evidence>
<feature type="compositionally biased region" description="Polar residues" evidence="3">
    <location>
        <begin position="270"/>
        <end position="296"/>
    </location>
</feature>
<dbReference type="AlphaFoldDB" id="F0ZL83"/>
<dbReference type="Gene3D" id="6.10.250.3110">
    <property type="match status" value="1"/>
</dbReference>
<dbReference type="InterPro" id="IPR007243">
    <property type="entry name" value="Atg6/Beclin"/>
</dbReference>
<dbReference type="Pfam" id="PF04111">
    <property type="entry name" value="APG6"/>
    <property type="match status" value="1"/>
</dbReference>
<dbReference type="Gene3D" id="1.10.418.40">
    <property type="entry name" value="Autophagy protein 6/Beclin 1"/>
    <property type="match status" value="1"/>
</dbReference>
<dbReference type="Pfam" id="PF17675">
    <property type="entry name" value="APG6_N"/>
    <property type="match status" value="1"/>
</dbReference>
<dbReference type="GO" id="GO:0034271">
    <property type="term" value="C:phosphatidylinositol 3-kinase complex, class III, type I"/>
    <property type="evidence" value="ECO:0000318"/>
    <property type="project" value="GO_Central"/>
</dbReference>
<dbReference type="GO" id="GO:0045324">
    <property type="term" value="P:late endosome to vacuole transport"/>
    <property type="evidence" value="ECO:0000318"/>
    <property type="project" value="GO_Central"/>
</dbReference>
<dbReference type="VEuPathDB" id="AmoebaDB:DICPUDRAFT_97940"/>
<dbReference type="PANTHER" id="PTHR12768:SF4">
    <property type="entry name" value="BECLIN-1"/>
    <property type="match status" value="1"/>
</dbReference>
<dbReference type="eggNOG" id="KOG2751">
    <property type="taxonomic scope" value="Eukaryota"/>
</dbReference>
<evidence type="ECO:0000259" key="4">
    <source>
        <dbReference type="Pfam" id="PF04111"/>
    </source>
</evidence>
<dbReference type="OMA" id="DAFHLWH"/>
<accession>F0ZL83</accession>
<dbReference type="PANTHER" id="PTHR12768">
    <property type="entry name" value="BECLIN 1"/>
    <property type="match status" value="1"/>
</dbReference>
<dbReference type="GO" id="GO:0000423">
    <property type="term" value="P:mitophagy"/>
    <property type="evidence" value="ECO:0000318"/>
    <property type="project" value="GO_Central"/>
</dbReference>
<dbReference type="InterPro" id="IPR040455">
    <property type="entry name" value="Atg6_BARA"/>
</dbReference>
<dbReference type="InParanoid" id="F0ZL83"/>
<gene>
    <name evidence="6" type="ORF">DICPUDRAFT_97940</name>
</gene>
<evidence type="ECO:0000256" key="3">
    <source>
        <dbReference type="SAM" id="MobiDB-lite"/>
    </source>
</evidence>
<reference evidence="7" key="1">
    <citation type="journal article" date="2011" name="Genome Biol.">
        <title>Comparative genomics of the social amoebae Dictyostelium discoideum and Dictyostelium purpureum.</title>
        <authorList>
            <consortium name="US DOE Joint Genome Institute (JGI-PGF)"/>
            <person name="Sucgang R."/>
            <person name="Kuo A."/>
            <person name="Tian X."/>
            <person name="Salerno W."/>
            <person name="Parikh A."/>
            <person name="Feasley C.L."/>
            <person name="Dalin E."/>
            <person name="Tu H."/>
            <person name="Huang E."/>
            <person name="Barry K."/>
            <person name="Lindquist E."/>
            <person name="Shapiro H."/>
            <person name="Bruce D."/>
            <person name="Schmutz J."/>
            <person name="Salamov A."/>
            <person name="Fey P."/>
            <person name="Gaudet P."/>
            <person name="Anjard C."/>
            <person name="Babu M.M."/>
            <person name="Basu S."/>
            <person name="Bushmanova Y."/>
            <person name="van der Wel H."/>
            <person name="Katoh-Kurasawa M."/>
            <person name="Dinh C."/>
            <person name="Coutinho P.M."/>
            <person name="Saito T."/>
            <person name="Elias M."/>
            <person name="Schaap P."/>
            <person name="Kay R.R."/>
            <person name="Henrissat B."/>
            <person name="Eichinger L."/>
            <person name="Rivero F."/>
            <person name="Putnam N.H."/>
            <person name="West C.M."/>
            <person name="Loomis W.F."/>
            <person name="Chisholm R.L."/>
            <person name="Shaulsky G."/>
            <person name="Strassmann J.E."/>
            <person name="Queller D.C."/>
            <person name="Kuspa A."/>
            <person name="Grigoriev I.V."/>
        </authorList>
    </citation>
    <scope>NUCLEOTIDE SEQUENCE [LARGE SCALE GENOMIC DNA]</scope>
    <source>
        <strain evidence="7">QSDP1</strain>
    </source>
</reference>
<keyword evidence="7" id="KW-1185">Reference proteome</keyword>
<comment type="similarity">
    <text evidence="1">Belongs to the beclin family.</text>
</comment>
<evidence type="ECO:0008006" key="8">
    <source>
        <dbReference type="Google" id="ProtNLM"/>
    </source>
</evidence>
<dbReference type="GO" id="GO:0043548">
    <property type="term" value="F:phosphatidylinositol 3-kinase binding"/>
    <property type="evidence" value="ECO:0000318"/>
    <property type="project" value="GO_Central"/>
</dbReference>
<dbReference type="RefSeq" id="XP_003288170.1">
    <property type="nucleotide sequence ID" value="XM_003288122.1"/>
</dbReference>
<dbReference type="OrthoDB" id="20368at2759"/>
<sequence>MDLYCQKCCKQLELDDSLLDIDTSIFFNQDLSSIAKQIEPFTFTLPKEREIEIFKQQKEQQRELELAALQSPSQQQKEQNSSKIFKVFSKKRDSQISASVPSSTNLSNSTTIPTAAAATTTTVATNATPSNISNSPTSTPTSPIGVKVNATNSDDKKAFKTFYPSTHSSNSEHSGGSPSSPSTFGSLSHHRISASLSSRSLQNNGIASSSPPKSSTTPTNNTISDNTGKTPPTSSSPSLSNSTSKSISSSPNRITSPIINNRSSSNITSPKPSTPKQRPTTMTPNKINITQVTSPQKPKLKYLRSSSKSLSMASLPNLPSDDLNNNNNNNNENNYLSQSTIPIGSPIQTTPPLAGTTTSNSLPNNQLINNMNISVNNLNISTNSTISNSNNLNNSLAGNQNNYLKYMKGSQLFKITTELIHYDLPLCLECTKLTISEIEDETLMLDGEISIYNTYLQRLENQKTNEQIEQINGELDELECEEHNLRQFIQDTYKEREDVEILTNQLQEKRSQLKSLEDGYWSSFSELHYEAFKNQDEREQTAVQIQWINEHLESLKQTNILNDAFHLWHDGHFGTINSLRLGKLPSQPVEWNEINAAWGLTIFLLDNIAKKLKYKFKQYTLVPNGSCSRIEKRDDPSAASYELFGSNDISLGLLFWYRRFDSGMIAFLHCIKELVEFIVEKEPEFTIPYQIEKDLINGTSIKMQFTNDDTWTKSLKYMLTNLKWILVWVTKYESQLSHNNYQKNQQKINQSNQPQPQPPPQQQQNSVNKK</sequence>
<dbReference type="FunCoup" id="F0ZL83">
    <property type="interactions" value="1"/>
</dbReference>
<evidence type="ECO:0000256" key="2">
    <source>
        <dbReference type="SAM" id="Coils"/>
    </source>
</evidence>
<feature type="domain" description="Atg6/beclin coiled-coil" evidence="5">
    <location>
        <begin position="425"/>
        <end position="552"/>
    </location>
</feature>